<reference evidence="3 4" key="1">
    <citation type="journal article" date="2018" name="IMA Fungus">
        <title>IMA Genome-F 9: Draft genome sequence of Annulohypoxylon stygium, Aspergillus mulundensis, Berkeleyomyces basicola (syn. Thielaviopsis basicola), Ceratocystis smalleyi, two Cercospora beticola strains, Coleophoma cylindrospora, Fusarium fracticaudum, Phialophora cf. hyalina, and Morchella septimelata.</title>
        <authorList>
            <person name="Wingfield B.D."/>
            <person name="Bills G.F."/>
            <person name="Dong Y."/>
            <person name="Huang W."/>
            <person name="Nel W.J."/>
            <person name="Swalarsk-Parry B.S."/>
            <person name="Vaghefi N."/>
            <person name="Wilken P.M."/>
            <person name="An Z."/>
            <person name="de Beer Z.W."/>
            <person name="De Vos L."/>
            <person name="Chen L."/>
            <person name="Duong T.A."/>
            <person name="Gao Y."/>
            <person name="Hammerbacher A."/>
            <person name="Kikkert J.R."/>
            <person name="Li Y."/>
            <person name="Li H."/>
            <person name="Li K."/>
            <person name="Li Q."/>
            <person name="Liu X."/>
            <person name="Ma X."/>
            <person name="Naidoo K."/>
            <person name="Pethybridge S.J."/>
            <person name="Sun J."/>
            <person name="Steenkamp E.T."/>
            <person name="van der Nest M.A."/>
            <person name="van Wyk S."/>
            <person name="Wingfield M.J."/>
            <person name="Xiong C."/>
            <person name="Yue Q."/>
            <person name="Zhang X."/>
        </authorList>
    </citation>
    <scope>NUCLEOTIDE SEQUENCE [LARGE SCALE GENOMIC DNA]</scope>
    <source>
        <strain evidence="3 4">BP 5553</strain>
    </source>
</reference>
<dbReference type="AlphaFoldDB" id="A0A370TQ75"/>
<dbReference type="OrthoDB" id="4582561at2759"/>
<keyword evidence="2" id="KW-1133">Transmembrane helix</keyword>
<dbReference type="Proteomes" id="UP000254866">
    <property type="component" value="Unassembled WGS sequence"/>
</dbReference>
<protein>
    <submittedName>
        <fullName evidence="3">Uncharacterized protein</fullName>
    </submittedName>
</protein>
<feature type="transmembrane region" description="Helical" evidence="2">
    <location>
        <begin position="169"/>
        <end position="191"/>
    </location>
</feature>
<dbReference type="STRING" id="2656787.A0A370TQ75"/>
<keyword evidence="4" id="KW-1185">Reference proteome</keyword>
<proteinExistence type="predicted"/>
<comment type="caution">
    <text evidence="3">The sequence shown here is derived from an EMBL/GenBank/DDBJ whole genome shotgun (WGS) entry which is preliminary data.</text>
</comment>
<sequence length="471" mass="53526">MGTRILPTANLTWDKLDFTKNCTAAATFNGLYFWGSRKEFIPTRQAIEAFIRSALPPQSKQPTSCEIMQWFEDVYQEENLTEYMYRESFDSCLTKTCWAISYPGNPDIAGVGMRTAYCMEAVMVTIYLAIFALRSLRPQHSHTQSPTTATRWPLQGIGHRLMDAARFSVSGFLDTAMVFNLSVVIAGIVIIPQSKKLYDMLQSTLMAGFSLGVVLAIWPLQKRIKARKLLRNGFLVLNIFLTFIEISMIYILQKWEKNTTRRETDCLPEVFQSVNRPSVYFFLLQILIGTALFGAFWVIILTAKPIPKPVSNWPLFRFVQKMPWGVITCIYGYISLWLTLGGLFYVRHLVQVRIGESYSDNSWGFGQVMALATWLPTQAEFMSIFIRPHIFIMEGEGHGTGLRPDQQRRGIETGGRAEEAAFPDRPDRITQPAAYTLQCRNRPGGVPDTAATNPRQLPPHWYRRRIGAGVA</sequence>
<keyword evidence="2" id="KW-0472">Membrane</keyword>
<feature type="transmembrane region" description="Helical" evidence="2">
    <location>
        <begin position="279"/>
        <end position="303"/>
    </location>
</feature>
<feature type="transmembrane region" description="Helical" evidence="2">
    <location>
        <begin position="111"/>
        <end position="133"/>
    </location>
</feature>
<feature type="region of interest" description="Disordered" evidence="1">
    <location>
        <begin position="402"/>
        <end position="421"/>
    </location>
</feature>
<feature type="transmembrane region" description="Helical" evidence="2">
    <location>
        <begin position="324"/>
        <end position="345"/>
    </location>
</feature>
<feature type="compositionally biased region" description="Basic and acidic residues" evidence="1">
    <location>
        <begin position="405"/>
        <end position="421"/>
    </location>
</feature>
<feature type="transmembrane region" description="Helical" evidence="2">
    <location>
        <begin position="203"/>
        <end position="220"/>
    </location>
</feature>
<organism evidence="3 4">
    <name type="scientific">Venustampulla echinocandica</name>
    <dbReference type="NCBI Taxonomy" id="2656787"/>
    <lineage>
        <taxon>Eukaryota</taxon>
        <taxon>Fungi</taxon>
        <taxon>Dikarya</taxon>
        <taxon>Ascomycota</taxon>
        <taxon>Pezizomycotina</taxon>
        <taxon>Leotiomycetes</taxon>
        <taxon>Helotiales</taxon>
        <taxon>Pleuroascaceae</taxon>
        <taxon>Venustampulla</taxon>
    </lineage>
</organism>
<name>A0A370TQ75_9HELO</name>
<dbReference type="RefSeq" id="XP_031870335.1">
    <property type="nucleotide sequence ID" value="XM_032013735.1"/>
</dbReference>
<accession>A0A370TQ75</accession>
<evidence type="ECO:0000256" key="2">
    <source>
        <dbReference type="SAM" id="Phobius"/>
    </source>
</evidence>
<gene>
    <name evidence="3" type="ORF">BP5553_05112</name>
</gene>
<feature type="transmembrane region" description="Helical" evidence="2">
    <location>
        <begin position="232"/>
        <end position="252"/>
    </location>
</feature>
<evidence type="ECO:0000313" key="4">
    <source>
        <dbReference type="Proteomes" id="UP000254866"/>
    </source>
</evidence>
<dbReference type="GeneID" id="43597961"/>
<evidence type="ECO:0000256" key="1">
    <source>
        <dbReference type="SAM" id="MobiDB-lite"/>
    </source>
</evidence>
<dbReference type="EMBL" id="NPIC01000003">
    <property type="protein sequence ID" value="RDL37679.1"/>
    <property type="molecule type" value="Genomic_DNA"/>
</dbReference>
<keyword evidence="2" id="KW-0812">Transmembrane</keyword>
<evidence type="ECO:0000313" key="3">
    <source>
        <dbReference type="EMBL" id="RDL37679.1"/>
    </source>
</evidence>